<dbReference type="RefSeq" id="XP_028882684.1">
    <property type="nucleotide sequence ID" value="XM_029026128.1"/>
</dbReference>
<comment type="caution">
    <text evidence="3">The sequence shown here is derived from an EMBL/GenBank/DDBJ whole genome shotgun (WGS) entry which is preliminary data.</text>
</comment>
<evidence type="ECO:0000256" key="1">
    <source>
        <dbReference type="SAM" id="Coils"/>
    </source>
</evidence>
<sequence>MDFFKRQHATVPVPDQEELEMLRQKNKTLEELVKVKEDELQEEKQKFAILQQKTADWKEKVKQYTTRDRTRIAELEEELTVLKTIRDTSNVGMSAELQSLVDQAITKVRDEHKQQLEKQQGELSKARVTIEEGEAKLQEVQQSLGNLQEQYIALQQRFSNEMEALTKHHDMELQQLREHQNNSEKISELEKYIRKQQEEIETLENHSNQQKTLSDEIQKELVDLRAEKERLEAQLHDSSQKLAFFKEQQKQWVENANNTKLSEEKTTQQFRETLEQRQQSGSPERDGIPSLEKLQKWKEKVKQDKIKDLENIRSLTQQLQQSKQRTQRANKIIIEIEEELKNNPPNVSHCIDLAHSYHISDESSQSNEIAPSTQSTMTSPLTVKSEKGEECDSSSTEQQNKLESALQERETLQRELDSAREELRLLREQFSSTSAEKEAELDSARE</sequence>
<protein>
    <submittedName>
        <fullName evidence="3">Putative MYH7B protein</fullName>
    </submittedName>
</protein>
<feature type="compositionally biased region" description="Polar residues" evidence="2">
    <location>
        <begin position="362"/>
        <end position="382"/>
    </location>
</feature>
<gene>
    <name evidence="3" type="ORF">TM35_000162560</name>
</gene>
<evidence type="ECO:0000256" key="2">
    <source>
        <dbReference type="SAM" id="MobiDB-lite"/>
    </source>
</evidence>
<feature type="compositionally biased region" description="Polar residues" evidence="2">
    <location>
        <begin position="273"/>
        <end position="282"/>
    </location>
</feature>
<keyword evidence="4" id="KW-1185">Reference proteome</keyword>
<feature type="non-terminal residue" evidence="3">
    <location>
        <position position="446"/>
    </location>
</feature>
<accession>A0A1X0NVP8</accession>
<feature type="coiled-coil region" evidence="1">
    <location>
        <begin position="109"/>
        <end position="248"/>
    </location>
</feature>
<dbReference type="Proteomes" id="UP000192257">
    <property type="component" value="Unassembled WGS sequence"/>
</dbReference>
<dbReference type="EMBL" id="NBCO01000016">
    <property type="protein sequence ID" value="ORC88618.1"/>
    <property type="molecule type" value="Genomic_DNA"/>
</dbReference>
<feature type="compositionally biased region" description="Polar residues" evidence="2">
    <location>
        <begin position="393"/>
        <end position="402"/>
    </location>
</feature>
<feature type="compositionally biased region" description="Basic and acidic residues" evidence="2">
    <location>
        <begin position="406"/>
        <end position="415"/>
    </location>
</feature>
<evidence type="ECO:0000313" key="4">
    <source>
        <dbReference type="Proteomes" id="UP000192257"/>
    </source>
</evidence>
<feature type="region of interest" description="Disordered" evidence="2">
    <location>
        <begin position="427"/>
        <end position="446"/>
    </location>
</feature>
<feature type="compositionally biased region" description="Basic and acidic residues" evidence="2">
    <location>
        <begin position="283"/>
        <end position="293"/>
    </location>
</feature>
<keyword evidence="1" id="KW-0175">Coiled coil</keyword>
<feature type="coiled-coil region" evidence="1">
    <location>
        <begin position="19"/>
        <end position="60"/>
    </location>
</feature>
<dbReference type="OrthoDB" id="267737at2759"/>
<proteinExistence type="predicted"/>
<evidence type="ECO:0000313" key="3">
    <source>
        <dbReference type="EMBL" id="ORC88618.1"/>
    </source>
</evidence>
<organism evidence="3 4">
    <name type="scientific">Trypanosoma theileri</name>
    <dbReference type="NCBI Taxonomy" id="67003"/>
    <lineage>
        <taxon>Eukaryota</taxon>
        <taxon>Discoba</taxon>
        <taxon>Euglenozoa</taxon>
        <taxon>Kinetoplastea</taxon>
        <taxon>Metakinetoplastina</taxon>
        <taxon>Trypanosomatida</taxon>
        <taxon>Trypanosomatidae</taxon>
        <taxon>Trypanosoma</taxon>
    </lineage>
</organism>
<dbReference type="GeneID" id="39985908"/>
<dbReference type="AlphaFoldDB" id="A0A1X0NVP8"/>
<feature type="region of interest" description="Disordered" evidence="2">
    <location>
        <begin position="362"/>
        <end position="415"/>
    </location>
</feature>
<feature type="compositionally biased region" description="Basic and acidic residues" evidence="2">
    <location>
        <begin position="435"/>
        <end position="446"/>
    </location>
</feature>
<feature type="region of interest" description="Disordered" evidence="2">
    <location>
        <begin position="273"/>
        <end position="293"/>
    </location>
</feature>
<dbReference type="VEuPathDB" id="TriTrypDB:TM35_000162560"/>
<reference evidence="3 4" key="1">
    <citation type="submission" date="2017-03" db="EMBL/GenBank/DDBJ databases">
        <title>An alternative strategy for trypanosome survival in the mammalian bloodstream revealed through genome and transcriptome analysis of the ubiquitous bovine parasite Trypanosoma (Megatrypanum) theileri.</title>
        <authorList>
            <person name="Kelly S."/>
            <person name="Ivens A."/>
            <person name="Mott A."/>
            <person name="O'Neill E."/>
            <person name="Emms D."/>
            <person name="Macleod O."/>
            <person name="Voorheis P."/>
            <person name="Matthews J."/>
            <person name="Matthews K."/>
            <person name="Carrington M."/>
        </authorList>
    </citation>
    <scope>NUCLEOTIDE SEQUENCE [LARGE SCALE GENOMIC DNA]</scope>
    <source>
        <strain evidence="3">Edinburgh</strain>
    </source>
</reference>
<feature type="coiled-coil region" evidence="1">
    <location>
        <begin position="309"/>
        <end position="339"/>
    </location>
</feature>
<name>A0A1X0NVP8_9TRYP</name>